<dbReference type="GeneID" id="78364577"/>
<dbReference type="AlphaFoldDB" id="R2PL96"/>
<dbReference type="HOGENOM" id="CLU_088180_0_0_9"/>
<evidence type="ECO:0000313" key="6">
    <source>
        <dbReference type="Proteomes" id="UP000013777"/>
    </source>
</evidence>
<dbReference type="OrthoDB" id="2191463at2"/>
<evidence type="ECO:0000313" key="5">
    <source>
        <dbReference type="EMBL" id="EOH85322.1"/>
    </source>
</evidence>
<protein>
    <recommendedName>
        <fullName evidence="4">OmpR/PhoB-type domain-containing protein</fullName>
    </recommendedName>
</protein>
<feature type="domain" description="OmpR/PhoB-type" evidence="4">
    <location>
        <begin position="168"/>
        <end position="243"/>
    </location>
</feature>
<reference evidence="5 6" key="1">
    <citation type="submission" date="2013-02" db="EMBL/GenBank/DDBJ databases">
        <title>The Genome Sequence of Enterococcus asini ATCC_700915.</title>
        <authorList>
            <consortium name="The Broad Institute Genome Sequencing Platform"/>
            <consortium name="The Broad Institute Genome Sequencing Center for Infectious Disease"/>
            <person name="Earl A.M."/>
            <person name="Gilmore M.S."/>
            <person name="Lebreton F."/>
            <person name="Walker B."/>
            <person name="Young S.K."/>
            <person name="Zeng Q."/>
            <person name="Gargeya S."/>
            <person name="Fitzgerald M."/>
            <person name="Haas B."/>
            <person name="Abouelleil A."/>
            <person name="Alvarado L."/>
            <person name="Arachchi H.M."/>
            <person name="Berlin A.M."/>
            <person name="Chapman S.B."/>
            <person name="Dewar J."/>
            <person name="Goldberg J."/>
            <person name="Griggs A."/>
            <person name="Gujja S."/>
            <person name="Hansen M."/>
            <person name="Howarth C."/>
            <person name="Imamovic A."/>
            <person name="Larimer J."/>
            <person name="McCowan C."/>
            <person name="Murphy C."/>
            <person name="Neiman D."/>
            <person name="Pearson M."/>
            <person name="Priest M."/>
            <person name="Roberts A."/>
            <person name="Saif S."/>
            <person name="Shea T."/>
            <person name="Sisk P."/>
            <person name="Sykes S."/>
            <person name="Wortman J."/>
            <person name="Nusbaum C."/>
            <person name="Birren B."/>
        </authorList>
    </citation>
    <scope>NUCLEOTIDE SEQUENCE [LARGE SCALE GENOMIC DNA]</scope>
    <source>
        <strain evidence="5 6">ATCC 700915</strain>
    </source>
</reference>
<keyword evidence="3" id="KW-0804">Transcription</keyword>
<dbReference type="STRING" id="57732.RU94_GL002335"/>
<sequence length="275" mass="31739">MSQILILTKNCLADIQLQQDLQKLSFEVFNSCSILDLLQADFDVSQLLHFFKIVILSESLSEPDVSLVMPHLKAYDIFIVRRDHEEPDEKQQALWTELGVDAWLVPTDSPTKMREKLLGPLYQRMSESGEVDLRSSGLQNRYLLNSFAKCAPGQGEGTLPGDFLRNLQENFSDQEQKIFYRLMERENNPLTREEICSMLWPEAEVEQKLAQISIIIRNMKAKFLEFGFEGKTLRTRRGVGYVLCQGFYHLLKNAAVEEERQSQANTLALKKQFKK</sequence>
<dbReference type="SMART" id="SM00862">
    <property type="entry name" value="Trans_reg_C"/>
    <property type="match status" value="1"/>
</dbReference>
<keyword evidence="2" id="KW-0238">DNA-binding</keyword>
<dbReference type="EMBL" id="AJAP01000022">
    <property type="protein sequence ID" value="EOH85322.1"/>
    <property type="molecule type" value="Genomic_DNA"/>
</dbReference>
<dbReference type="RefSeq" id="WP_010754842.1">
    <property type="nucleotide sequence ID" value="NZ_ASVU01000001.1"/>
</dbReference>
<dbReference type="SUPFAM" id="SSF46894">
    <property type="entry name" value="C-terminal effector domain of the bipartite response regulators"/>
    <property type="match status" value="1"/>
</dbReference>
<dbReference type="GO" id="GO:0000160">
    <property type="term" value="P:phosphorelay signal transduction system"/>
    <property type="evidence" value="ECO:0007669"/>
    <property type="project" value="InterPro"/>
</dbReference>
<keyword evidence="1" id="KW-0805">Transcription regulation</keyword>
<keyword evidence="6" id="KW-1185">Reference proteome</keyword>
<dbReference type="InterPro" id="IPR036388">
    <property type="entry name" value="WH-like_DNA-bd_sf"/>
</dbReference>
<evidence type="ECO:0000256" key="2">
    <source>
        <dbReference type="ARBA" id="ARBA00023125"/>
    </source>
</evidence>
<dbReference type="GO" id="GO:0003677">
    <property type="term" value="F:DNA binding"/>
    <property type="evidence" value="ECO:0007669"/>
    <property type="project" value="UniProtKB-KW"/>
</dbReference>
<name>R2PL96_9ENTE</name>
<gene>
    <name evidence="5" type="ORF">UAS_02224</name>
</gene>
<dbReference type="Gene3D" id="1.10.10.10">
    <property type="entry name" value="Winged helix-like DNA-binding domain superfamily/Winged helix DNA-binding domain"/>
    <property type="match status" value="1"/>
</dbReference>
<organism evidence="5 6">
    <name type="scientific">Enterococcus asini ATCC 700915</name>
    <dbReference type="NCBI Taxonomy" id="1158606"/>
    <lineage>
        <taxon>Bacteria</taxon>
        <taxon>Bacillati</taxon>
        <taxon>Bacillota</taxon>
        <taxon>Bacilli</taxon>
        <taxon>Lactobacillales</taxon>
        <taxon>Enterococcaceae</taxon>
        <taxon>Enterococcus</taxon>
    </lineage>
</organism>
<dbReference type="Pfam" id="PF00486">
    <property type="entry name" value="Trans_reg_C"/>
    <property type="match status" value="1"/>
</dbReference>
<proteinExistence type="predicted"/>
<accession>R2PL96</accession>
<evidence type="ECO:0000256" key="3">
    <source>
        <dbReference type="ARBA" id="ARBA00023163"/>
    </source>
</evidence>
<evidence type="ECO:0000259" key="4">
    <source>
        <dbReference type="SMART" id="SM00862"/>
    </source>
</evidence>
<dbReference type="eggNOG" id="COG0745">
    <property type="taxonomic scope" value="Bacteria"/>
</dbReference>
<dbReference type="Proteomes" id="UP000013777">
    <property type="component" value="Unassembled WGS sequence"/>
</dbReference>
<dbReference type="InterPro" id="IPR016032">
    <property type="entry name" value="Sig_transdc_resp-reg_C-effctor"/>
</dbReference>
<dbReference type="InterPro" id="IPR001867">
    <property type="entry name" value="OmpR/PhoB-type_DNA-bd"/>
</dbReference>
<dbReference type="PATRIC" id="fig|1158606.3.peg.2167"/>
<comment type="caution">
    <text evidence="5">The sequence shown here is derived from an EMBL/GenBank/DDBJ whole genome shotgun (WGS) entry which is preliminary data.</text>
</comment>
<evidence type="ECO:0000256" key="1">
    <source>
        <dbReference type="ARBA" id="ARBA00023015"/>
    </source>
</evidence>
<dbReference type="GO" id="GO:0006355">
    <property type="term" value="P:regulation of DNA-templated transcription"/>
    <property type="evidence" value="ECO:0007669"/>
    <property type="project" value="InterPro"/>
</dbReference>